<dbReference type="GO" id="GO:0003700">
    <property type="term" value="F:DNA-binding transcription factor activity"/>
    <property type="evidence" value="ECO:0007669"/>
    <property type="project" value="InterPro"/>
</dbReference>
<dbReference type="Pfam" id="PF12833">
    <property type="entry name" value="HTH_18"/>
    <property type="match status" value="1"/>
</dbReference>
<dbReference type="PROSITE" id="PS01124">
    <property type="entry name" value="HTH_ARAC_FAMILY_2"/>
    <property type="match status" value="1"/>
</dbReference>
<dbReference type="GO" id="GO:0043565">
    <property type="term" value="F:sequence-specific DNA binding"/>
    <property type="evidence" value="ECO:0007669"/>
    <property type="project" value="InterPro"/>
</dbReference>
<dbReference type="PROSITE" id="PS00041">
    <property type="entry name" value="HTH_ARAC_FAMILY_1"/>
    <property type="match status" value="1"/>
</dbReference>
<dbReference type="InterPro" id="IPR018060">
    <property type="entry name" value="HTH_AraC"/>
</dbReference>
<reference evidence="5" key="1">
    <citation type="submission" date="2020-01" db="EMBL/GenBank/DDBJ databases">
        <title>Draft Genome Sequences of Shiga Toxin-Producing Escherichia coli from Food and Clinical samples.</title>
        <authorList>
            <person name="Alotaibi K."/>
            <person name="Han J."/>
            <person name="Kim M."/>
            <person name="Khan A."/>
        </authorList>
    </citation>
    <scope>NUCLEOTIDE SEQUENCE</scope>
    <source>
        <strain evidence="5">EC872416</strain>
    </source>
</reference>
<gene>
    <name evidence="5" type="ORF">GXK51_24745</name>
</gene>
<name>A0A6D0XUJ1_ECOLX</name>
<dbReference type="InterPro" id="IPR020449">
    <property type="entry name" value="Tscrpt_reg_AraC-type_HTH"/>
</dbReference>
<proteinExistence type="predicted"/>
<evidence type="ECO:0000256" key="2">
    <source>
        <dbReference type="ARBA" id="ARBA00023125"/>
    </source>
</evidence>
<dbReference type="EMBL" id="JAAECA010000322">
    <property type="protein sequence ID" value="NDL81736.1"/>
    <property type="molecule type" value="Genomic_DNA"/>
</dbReference>
<evidence type="ECO:0000313" key="5">
    <source>
        <dbReference type="EMBL" id="NDL81736.1"/>
    </source>
</evidence>
<dbReference type="AlphaFoldDB" id="A0A6D0XUJ1"/>
<keyword evidence="3" id="KW-0804">Transcription</keyword>
<dbReference type="PANTHER" id="PTHR43280">
    <property type="entry name" value="ARAC-FAMILY TRANSCRIPTIONAL REGULATOR"/>
    <property type="match status" value="1"/>
</dbReference>
<dbReference type="Gene3D" id="1.10.10.60">
    <property type="entry name" value="Homeodomain-like"/>
    <property type="match status" value="1"/>
</dbReference>
<feature type="domain" description="HTH araC/xylS-type" evidence="4">
    <location>
        <begin position="118"/>
        <end position="215"/>
    </location>
</feature>
<dbReference type="SUPFAM" id="SSF46689">
    <property type="entry name" value="Homeodomain-like"/>
    <property type="match status" value="1"/>
</dbReference>
<evidence type="ECO:0000256" key="1">
    <source>
        <dbReference type="ARBA" id="ARBA00023015"/>
    </source>
</evidence>
<keyword evidence="2" id="KW-0238">DNA-binding</keyword>
<dbReference type="RefSeq" id="WP_162215798.1">
    <property type="nucleotide sequence ID" value="NZ_JAOQLW010000005.1"/>
</dbReference>
<evidence type="ECO:0000256" key="3">
    <source>
        <dbReference type="ARBA" id="ARBA00023163"/>
    </source>
</evidence>
<dbReference type="SMART" id="SM00342">
    <property type="entry name" value="HTH_ARAC"/>
    <property type="match status" value="1"/>
</dbReference>
<evidence type="ECO:0000259" key="4">
    <source>
        <dbReference type="PROSITE" id="PS01124"/>
    </source>
</evidence>
<organism evidence="5">
    <name type="scientific">Escherichia coli</name>
    <dbReference type="NCBI Taxonomy" id="562"/>
    <lineage>
        <taxon>Bacteria</taxon>
        <taxon>Pseudomonadati</taxon>
        <taxon>Pseudomonadota</taxon>
        <taxon>Gammaproteobacteria</taxon>
        <taxon>Enterobacterales</taxon>
        <taxon>Enterobacteriaceae</taxon>
        <taxon>Escherichia</taxon>
    </lineage>
</organism>
<dbReference type="PRINTS" id="PR00032">
    <property type="entry name" value="HTHARAC"/>
</dbReference>
<accession>A0A6D0XUJ1</accession>
<dbReference type="InterPro" id="IPR018062">
    <property type="entry name" value="HTH_AraC-typ_CS"/>
</dbReference>
<dbReference type="InterPro" id="IPR009057">
    <property type="entry name" value="Homeodomain-like_sf"/>
</dbReference>
<dbReference type="PANTHER" id="PTHR43280:SF33">
    <property type="entry name" value="HTH-TYPE TRANSCRIPTIONAL REGULATOR APPY-RELATED"/>
    <property type="match status" value="1"/>
</dbReference>
<sequence>MIHKNCHFNMYIKRTGSGVLYKKLILSNECVSDIRKVYVSTLGYPKIYDNESFPQLNKHAISIMRSKKVDIEVFKELCNEDIYDNKDTHMLIYLFSTIESYNDFITSLLFDGNLVFTDKVSKVISEDISRKWRLSDIADKLCLSEIAIRKKLEAESSSFNKILTDLRMKAAMDMLVEKHESINIVSSAVGFSSTSYFIKIFKDFFGVTPKQMILFLKKNVYYK</sequence>
<comment type="caution">
    <text evidence="5">The sequence shown here is derived from an EMBL/GenBank/DDBJ whole genome shotgun (WGS) entry which is preliminary data.</text>
</comment>
<protein>
    <submittedName>
        <fullName evidence="5">Helix-turn-helix transcriptional regulator</fullName>
    </submittedName>
</protein>
<keyword evidence="1" id="KW-0805">Transcription regulation</keyword>